<dbReference type="AlphaFoldDB" id="A0A8J4AVR0"/>
<keyword evidence="3" id="KW-0150">Chloroplast</keyword>
<feature type="region of interest" description="Disordered" evidence="18">
    <location>
        <begin position="864"/>
        <end position="888"/>
    </location>
</feature>
<evidence type="ECO:0000256" key="2">
    <source>
        <dbReference type="ARBA" id="ARBA00010794"/>
    </source>
</evidence>
<feature type="compositionally biased region" description="Basic and acidic residues" evidence="18">
    <location>
        <begin position="664"/>
        <end position="674"/>
    </location>
</feature>
<dbReference type="EC" id="2.7.1.182" evidence="15"/>
<comment type="caution">
    <text evidence="20">The sequence shown here is derived from an EMBL/GenBank/DDBJ whole genome shotgun (WGS) entry which is preliminary data.</text>
</comment>
<accession>A0A8J4AVR0</accession>
<keyword evidence="8 17" id="KW-0863">Zinc-finger</keyword>
<dbReference type="Gene3D" id="6.10.140.2220">
    <property type="match status" value="1"/>
</dbReference>
<evidence type="ECO:0000256" key="10">
    <source>
        <dbReference type="ARBA" id="ARBA00022833"/>
    </source>
</evidence>
<feature type="compositionally biased region" description="Low complexity" evidence="18">
    <location>
        <begin position="864"/>
        <end position="875"/>
    </location>
</feature>
<feature type="region of interest" description="Disordered" evidence="18">
    <location>
        <begin position="655"/>
        <end position="674"/>
    </location>
</feature>
<protein>
    <recommendedName>
        <fullName evidence="15">phytol kinase</fullName>
        <ecNumber evidence="15">2.7.1.182</ecNumber>
    </recommendedName>
</protein>
<dbReference type="Proteomes" id="UP000747399">
    <property type="component" value="Unassembled WGS sequence"/>
</dbReference>
<evidence type="ECO:0000313" key="20">
    <source>
        <dbReference type="EMBL" id="GIL47953.1"/>
    </source>
</evidence>
<dbReference type="GO" id="GO:0010276">
    <property type="term" value="F:phytol kinase activity"/>
    <property type="evidence" value="ECO:0007669"/>
    <property type="project" value="UniProtKB-EC"/>
</dbReference>
<dbReference type="PANTHER" id="PTHR32523">
    <property type="entry name" value="PHYTOL KINASE 1, CHLOROPLASTIC"/>
    <property type="match status" value="1"/>
</dbReference>
<evidence type="ECO:0000256" key="11">
    <source>
        <dbReference type="ARBA" id="ARBA00022946"/>
    </source>
</evidence>
<keyword evidence="9" id="KW-0418">Kinase</keyword>
<proteinExistence type="inferred from homology"/>
<feature type="region of interest" description="Disordered" evidence="18">
    <location>
        <begin position="309"/>
        <end position="329"/>
    </location>
</feature>
<evidence type="ECO:0000256" key="3">
    <source>
        <dbReference type="ARBA" id="ARBA00022528"/>
    </source>
</evidence>
<keyword evidence="12" id="KW-1133">Transmembrane helix</keyword>
<evidence type="ECO:0000256" key="1">
    <source>
        <dbReference type="ARBA" id="ARBA00004508"/>
    </source>
</evidence>
<feature type="domain" description="MYND-type" evidence="19">
    <location>
        <begin position="1090"/>
        <end position="1134"/>
    </location>
</feature>
<evidence type="ECO:0000256" key="8">
    <source>
        <dbReference type="ARBA" id="ARBA00022771"/>
    </source>
</evidence>
<keyword evidence="6" id="KW-0812">Transmembrane</keyword>
<evidence type="ECO:0000256" key="13">
    <source>
        <dbReference type="ARBA" id="ARBA00023136"/>
    </source>
</evidence>
<keyword evidence="5" id="KW-0808">Transferase</keyword>
<reference evidence="20" key="1">
    <citation type="journal article" date="2021" name="Proc. Natl. Acad. Sci. U.S.A.">
        <title>Three genomes in the algal genus Volvox reveal the fate of a haploid sex-determining region after a transition to homothallism.</title>
        <authorList>
            <person name="Yamamoto K."/>
            <person name="Hamaji T."/>
            <person name="Kawai-Toyooka H."/>
            <person name="Matsuzaki R."/>
            <person name="Takahashi F."/>
            <person name="Nishimura Y."/>
            <person name="Kawachi M."/>
            <person name="Noguchi H."/>
            <person name="Minakuchi Y."/>
            <person name="Umen J.G."/>
            <person name="Toyoda A."/>
            <person name="Nozaki H."/>
        </authorList>
    </citation>
    <scope>NUCLEOTIDE SEQUENCE</scope>
    <source>
        <strain evidence="20">NIES-3780</strain>
    </source>
</reference>
<dbReference type="GO" id="GO:0016020">
    <property type="term" value="C:membrane"/>
    <property type="evidence" value="ECO:0007669"/>
    <property type="project" value="UniProtKB-SubCell"/>
</dbReference>
<evidence type="ECO:0000256" key="15">
    <source>
        <dbReference type="ARBA" id="ARBA00039024"/>
    </source>
</evidence>
<comment type="subcellular location">
    <subcellularLocation>
        <location evidence="1">Plastid</location>
        <location evidence="1">Chloroplast membrane</location>
        <topology evidence="1">Multi-pass membrane protein</topology>
    </subcellularLocation>
</comment>
<organism evidence="20 21">
    <name type="scientific">Volvox africanus</name>
    <dbReference type="NCBI Taxonomy" id="51714"/>
    <lineage>
        <taxon>Eukaryota</taxon>
        <taxon>Viridiplantae</taxon>
        <taxon>Chlorophyta</taxon>
        <taxon>core chlorophytes</taxon>
        <taxon>Chlorophyceae</taxon>
        <taxon>CS clade</taxon>
        <taxon>Chlamydomonadales</taxon>
        <taxon>Volvocaceae</taxon>
        <taxon>Volvox</taxon>
    </lineage>
</organism>
<evidence type="ECO:0000256" key="17">
    <source>
        <dbReference type="PROSITE-ProRule" id="PRU00134"/>
    </source>
</evidence>
<keyword evidence="11" id="KW-0809">Transit peptide</keyword>
<comment type="similarity">
    <text evidence="2">Belongs to the polyprenol kinase family.</text>
</comment>
<keyword evidence="7" id="KW-0479">Metal-binding</keyword>
<dbReference type="GO" id="GO:0009507">
    <property type="term" value="C:chloroplast"/>
    <property type="evidence" value="ECO:0007669"/>
    <property type="project" value="UniProtKB-SubCell"/>
</dbReference>
<name>A0A8J4AVR0_9CHLO</name>
<evidence type="ECO:0000256" key="7">
    <source>
        <dbReference type="ARBA" id="ARBA00022723"/>
    </source>
</evidence>
<evidence type="ECO:0000256" key="5">
    <source>
        <dbReference type="ARBA" id="ARBA00022679"/>
    </source>
</evidence>
<gene>
    <name evidence="20" type="ORF">Vafri_4679</name>
</gene>
<dbReference type="InterPro" id="IPR039606">
    <property type="entry name" value="Phytol/farnesol_kinase"/>
</dbReference>
<comment type="catalytic activity">
    <reaction evidence="16">
        <text>phytol + CTP = phytyl phosphate + CDP + H(+)</text>
        <dbReference type="Rhea" id="RHEA:38055"/>
        <dbReference type="ChEBI" id="CHEBI:15378"/>
        <dbReference type="ChEBI" id="CHEBI:17327"/>
        <dbReference type="ChEBI" id="CHEBI:37563"/>
        <dbReference type="ChEBI" id="CHEBI:58069"/>
        <dbReference type="ChEBI" id="CHEBI:75483"/>
        <dbReference type="EC" id="2.7.1.182"/>
    </reaction>
</comment>
<evidence type="ECO:0000313" key="21">
    <source>
        <dbReference type="Proteomes" id="UP000747399"/>
    </source>
</evidence>
<evidence type="ECO:0000256" key="12">
    <source>
        <dbReference type="ARBA" id="ARBA00022989"/>
    </source>
</evidence>
<dbReference type="EMBL" id="BNCO01000005">
    <property type="protein sequence ID" value="GIL47953.1"/>
    <property type="molecule type" value="Genomic_DNA"/>
</dbReference>
<sequence>MKLLVKELQDAAAVLSSLPDGEWPVDVLLKAKFAACQLGTRLAIVTPGGSEFFRLWNLVWGSVHSRTSVLLLLAAATRSLLSTFRTPRKREAIECLHISIGKLVYHSIGSTVVALSPQASYHHVKDTILTIAHLAAKMGFFKTTSALLAAARNAPQSQLLQLSNHDMCICIIAELMTAVTSDGRSCGVLKPLQLRLSKEASKSNQDCVSVHAGPGIFDAQTRKKIMEDMVQALVDSSVVEHCVRSLLLPAEQQQGELLPAMVSSTTTTNAKVEDPRMMWIPGSLSSILIAVGTLIKGAVDHEVGGRIFTGSTDDGMPSGSGEGQGATSSDRCGTRIYIGGDGYELLRTLLAGRNLQFGIAAYVVSQLAALDGGPSYGLDADPRMRARAEASINPGDSGIKGGRYSRGKFMSLIGSFTSWSMCNFLSVPFPLYSSTVVLKLSFRALRLVAAATADFVSECQRQRGEAKAAALQQVVHVCAQLAVIVIECAQSTLKQLKRQHELGTKEEAQVQVMVAGGSGGQHMTGQALDQQFWDLVVPVVHGMIDLGELGLIPIYLPMQLMDKAAGVPLSHGSITQLKMPQGLWFGSSAGAIPLLERGARAHSRLGANPLFSLTMLFCPWPRFGSLLAYGEPVQLAALMSTATKLLRRLLGDRRTAASGSNEGSGRKGDGARTSRLLDDLSPEELEDVLALLPMSNLLDMLTSCCLALKADCSAAQRARQRDNIAAITPQPTVAAAALVSEVSADVALKIVYNGGDGSNSGSSGVNGGNDGCGGSPLLLGIATPQLLHMTWLAAQQWLPLMAQCSLALLQQEPPASLEMTRFAIGLACEVMAWVPSLSQAYATGVEDAGQRVCGAADTITTANAPPATTTATTKTCRGNHIQPPQQPIPPRPFKAQQEQQPGVSCCSSGCHSPKLRLLCVDSIRQLVMEELQVTSLILLTVQRLQDLMPARGQSIEAQRSLAPLLALLQFTSDCVVQAFGSDAGLIGYTLLSNDMLRDALPHLRKADALLGPLDSSPTLRLLRTLRILHNPSTDPFVSSKSRRPGLPKSGQAYLEAFATATLVGGLLRIAPSLAPPGLATSPSGCGNPCCTNLAGPSDFSLQLTHTCRRCRAVSYCGAECQWMHWKHGGHQAMCGTLGTETGA</sequence>
<evidence type="ECO:0000256" key="18">
    <source>
        <dbReference type="SAM" id="MobiDB-lite"/>
    </source>
</evidence>
<evidence type="ECO:0000259" key="19">
    <source>
        <dbReference type="PROSITE" id="PS50865"/>
    </source>
</evidence>
<evidence type="ECO:0000256" key="6">
    <source>
        <dbReference type="ARBA" id="ARBA00022692"/>
    </source>
</evidence>
<evidence type="ECO:0000256" key="4">
    <source>
        <dbReference type="ARBA" id="ARBA00022640"/>
    </source>
</evidence>
<dbReference type="PANTHER" id="PTHR32523:SF8">
    <property type="entry name" value="DOLICHOL KINASE"/>
    <property type="match status" value="1"/>
</dbReference>
<evidence type="ECO:0000256" key="9">
    <source>
        <dbReference type="ARBA" id="ARBA00022777"/>
    </source>
</evidence>
<keyword evidence="21" id="KW-1185">Reference proteome</keyword>
<evidence type="ECO:0000256" key="16">
    <source>
        <dbReference type="ARBA" id="ARBA00048889"/>
    </source>
</evidence>
<evidence type="ECO:0000256" key="14">
    <source>
        <dbReference type="ARBA" id="ARBA00024015"/>
    </source>
</evidence>
<keyword evidence="13" id="KW-0472">Membrane</keyword>
<dbReference type="PROSITE" id="PS50865">
    <property type="entry name" value="ZF_MYND_2"/>
    <property type="match status" value="1"/>
</dbReference>
<dbReference type="InterPro" id="IPR002893">
    <property type="entry name" value="Znf_MYND"/>
</dbReference>
<dbReference type="GO" id="GO:0008270">
    <property type="term" value="F:zinc ion binding"/>
    <property type="evidence" value="ECO:0007669"/>
    <property type="project" value="UniProtKB-KW"/>
</dbReference>
<comment type="pathway">
    <text evidence="14">Cofactor biosynthesis; tocopherol biosynthesis.</text>
</comment>
<keyword evidence="10" id="KW-0862">Zinc</keyword>
<keyword evidence="4" id="KW-0934">Plastid</keyword>
<dbReference type="SUPFAM" id="SSF144232">
    <property type="entry name" value="HIT/MYND zinc finger-like"/>
    <property type="match status" value="1"/>
</dbReference>